<dbReference type="Ensembl" id="ENSSLUT00000023845.1">
    <property type="protein sequence ID" value="ENSSLUP00000023088.1"/>
    <property type="gene ID" value="ENSSLUG00000010595.1"/>
</dbReference>
<keyword evidence="4" id="KW-1185">Reference proteome</keyword>
<protein>
    <submittedName>
        <fullName evidence="3">Ladderlectin-like</fullName>
    </submittedName>
</protein>
<dbReference type="Pfam" id="PF00059">
    <property type="entry name" value="Lectin_C"/>
    <property type="match status" value="1"/>
</dbReference>
<proteinExistence type="predicted"/>
<organism evidence="3 4">
    <name type="scientific">Sander lucioperca</name>
    <name type="common">Pike-perch</name>
    <name type="synonym">Perca lucioperca</name>
    <dbReference type="NCBI Taxonomy" id="283035"/>
    <lineage>
        <taxon>Eukaryota</taxon>
        <taxon>Metazoa</taxon>
        <taxon>Chordata</taxon>
        <taxon>Craniata</taxon>
        <taxon>Vertebrata</taxon>
        <taxon>Euteleostomi</taxon>
        <taxon>Actinopterygii</taxon>
        <taxon>Neopterygii</taxon>
        <taxon>Teleostei</taxon>
        <taxon>Neoteleostei</taxon>
        <taxon>Acanthomorphata</taxon>
        <taxon>Eupercaria</taxon>
        <taxon>Perciformes</taxon>
        <taxon>Percoidei</taxon>
        <taxon>Percidae</taxon>
        <taxon>Luciopercinae</taxon>
        <taxon>Sander</taxon>
    </lineage>
</organism>
<keyword evidence="1" id="KW-1015">Disulfide bond</keyword>
<dbReference type="Gene3D" id="3.10.100.10">
    <property type="entry name" value="Mannose-Binding Protein A, subunit A"/>
    <property type="match status" value="1"/>
</dbReference>
<evidence type="ECO:0000259" key="2">
    <source>
        <dbReference type="PROSITE" id="PS50041"/>
    </source>
</evidence>
<dbReference type="CDD" id="cd00037">
    <property type="entry name" value="CLECT"/>
    <property type="match status" value="1"/>
</dbReference>
<dbReference type="SMART" id="SM00034">
    <property type="entry name" value="CLECT"/>
    <property type="match status" value="1"/>
</dbReference>
<accession>A0A8C9YCH1</accession>
<feature type="domain" description="C-type lectin" evidence="2">
    <location>
        <begin position="28"/>
        <end position="140"/>
    </location>
</feature>
<dbReference type="GeneTree" id="ENSGT01070000256736"/>
<sequence>MNKWQDYVTPSPYNDTGENNCPFDWQGYDLRCFIFIDIPMAWIDAENYCIQYGANLASIHNQGEYDFIQESLMTDGQAWIGGNNAVRTSAWLWSDGSDFDGNWVPPKPSRWRRCLAISRWSDYPDLNNWYCEKELPFVCGTRPPGSFYM</sequence>
<evidence type="ECO:0000313" key="3">
    <source>
        <dbReference type="Ensembl" id="ENSSLUP00000023088.1"/>
    </source>
</evidence>
<reference evidence="3" key="1">
    <citation type="submission" date="2025-08" db="UniProtKB">
        <authorList>
            <consortium name="Ensembl"/>
        </authorList>
    </citation>
    <scope>IDENTIFICATION</scope>
</reference>
<dbReference type="AlphaFoldDB" id="A0A8C9YCH1"/>
<dbReference type="PROSITE" id="PS50041">
    <property type="entry name" value="C_TYPE_LECTIN_2"/>
    <property type="match status" value="1"/>
</dbReference>
<dbReference type="InterPro" id="IPR016186">
    <property type="entry name" value="C-type_lectin-like/link_sf"/>
</dbReference>
<dbReference type="Proteomes" id="UP000694568">
    <property type="component" value="Unplaced"/>
</dbReference>
<dbReference type="InterPro" id="IPR001304">
    <property type="entry name" value="C-type_lectin-like"/>
</dbReference>
<gene>
    <name evidence="3" type="primary">LOC116047496</name>
</gene>
<dbReference type="InterPro" id="IPR050111">
    <property type="entry name" value="C-type_lectin/snaclec_domain"/>
</dbReference>
<reference evidence="3" key="2">
    <citation type="submission" date="2025-09" db="UniProtKB">
        <authorList>
            <consortium name="Ensembl"/>
        </authorList>
    </citation>
    <scope>IDENTIFICATION</scope>
</reference>
<dbReference type="InterPro" id="IPR018378">
    <property type="entry name" value="C-type_lectin_CS"/>
</dbReference>
<dbReference type="PANTHER" id="PTHR22803">
    <property type="entry name" value="MANNOSE, PHOSPHOLIPASE, LECTIN RECEPTOR RELATED"/>
    <property type="match status" value="1"/>
</dbReference>
<evidence type="ECO:0000313" key="4">
    <source>
        <dbReference type="Proteomes" id="UP000694568"/>
    </source>
</evidence>
<dbReference type="PROSITE" id="PS00615">
    <property type="entry name" value="C_TYPE_LECTIN_1"/>
    <property type="match status" value="1"/>
</dbReference>
<name>A0A8C9YCH1_SANLU</name>
<dbReference type="SUPFAM" id="SSF56436">
    <property type="entry name" value="C-type lectin-like"/>
    <property type="match status" value="1"/>
</dbReference>
<dbReference type="InterPro" id="IPR016187">
    <property type="entry name" value="CTDL_fold"/>
</dbReference>
<evidence type="ECO:0000256" key="1">
    <source>
        <dbReference type="ARBA" id="ARBA00023157"/>
    </source>
</evidence>